<reference evidence="2" key="2">
    <citation type="submission" date="2024-07" db="EMBL/GenBank/DDBJ databases">
        <title>Streptomyces haneummycinica sp. nov., a new antibiotic-producing actinobacterium isolated from marine sediment.</title>
        <authorList>
            <person name="Uemura M."/>
            <person name="Hamada M."/>
            <person name="Hirano S."/>
            <person name="Kobayashi K."/>
            <person name="Ohshiro T."/>
            <person name="Kobayashi T."/>
            <person name="Terahara T."/>
        </authorList>
    </citation>
    <scope>NUCLEOTIDE SEQUENCE</scope>
    <source>
        <strain evidence="2">KM77-8</strain>
    </source>
</reference>
<evidence type="ECO:0000256" key="1">
    <source>
        <dbReference type="SAM" id="MobiDB-lite"/>
    </source>
</evidence>
<gene>
    <name evidence="2" type="ORF">SHKM778_71730</name>
</gene>
<reference evidence="2" key="1">
    <citation type="submission" date="2024-06" db="EMBL/GenBank/DDBJ databases">
        <authorList>
            <consortium name="consrtm"/>
            <person name="Uemura M."/>
            <person name="Terahara T."/>
        </authorList>
    </citation>
    <scope>NUCLEOTIDE SEQUENCE</scope>
    <source>
        <strain evidence="2">KM77-8</strain>
    </source>
</reference>
<accession>A0AAT9HTH0</accession>
<dbReference type="EMBL" id="AP035768">
    <property type="protein sequence ID" value="BFO20785.1"/>
    <property type="molecule type" value="Genomic_DNA"/>
</dbReference>
<feature type="region of interest" description="Disordered" evidence="1">
    <location>
        <begin position="100"/>
        <end position="130"/>
    </location>
</feature>
<name>A0AAT9HTH0_9ACTN</name>
<sequence>MDLAQLPHDDRPFALLRRRTPGHDHDVVELLIGPVGTRDLLAELPDECLAVVPFRQIRERGFDVRDDGTPLLVLTPEERYEIPLAEALDRLPPMTWGCRAAASTSATRSTRGSSGGSWTRRSAGARAPTS</sequence>
<proteinExistence type="predicted"/>
<dbReference type="AlphaFoldDB" id="A0AAT9HTH0"/>
<protein>
    <submittedName>
        <fullName evidence="2">Uncharacterized protein</fullName>
    </submittedName>
</protein>
<organism evidence="2">
    <name type="scientific">Streptomyces haneummycinicus</name>
    <dbReference type="NCBI Taxonomy" id="3074435"/>
    <lineage>
        <taxon>Bacteria</taxon>
        <taxon>Bacillati</taxon>
        <taxon>Actinomycetota</taxon>
        <taxon>Actinomycetes</taxon>
        <taxon>Kitasatosporales</taxon>
        <taxon>Streptomycetaceae</taxon>
        <taxon>Streptomyces</taxon>
    </lineage>
</organism>
<evidence type="ECO:0000313" key="2">
    <source>
        <dbReference type="EMBL" id="BFO20785.1"/>
    </source>
</evidence>